<evidence type="ECO:0000256" key="4">
    <source>
        <dbReference type="SAM" id="MobiDB-lite"/>
    </source>
</evidence>
<dbReference type="PROSITE" id="PS50005">
    <property type="entry name" value="TPR"/>
    <property type="match status" value="4"/>
</dbReference>
<protein>
    <submittedName>
        <fullName evidence="6">Tetratricopeptide repeat protein</fullName>
    </submittedName>
</protein>
<dbReference type="OrthoDB" id="9813074at2"/>
<evidence type="ECO:0000313" key="7">
    <source>
        <dbReference type="Proteomes" id="UP000248021"/>
    </source>
</evidence>
<keyword evidence="5" id="KW-0472">Membrane</keyword>
<dbReference type="Pfam" id="PF13414">
    <property type="entry name" value="TPR_11"/>
    <property type="match status" value="1"/>
</dbReference>
<dbReference type="InterPro" id="IPR019734">
    <property type="entry name" value="TPR_rpt"/>
</dbReference>
<keyword evidence="7" id="KW-1185">Reference proteome</keyword>
<dbReference type="PANTHER" id="PTHR44858">
    <property type="entry name" value="TETRATRICOPEPTIDE REPEAT PROTEIN 6"/>
    <property type="match status" value="1"/>
</dbReference>
<sequence length="417" mass="45528">MAKLIRCSGGHVFDSDAHEACPECERLGIRHRPASASASQAGGGDADKLRPKPSLPVKAAALAAGGAALLALAGYFMFAEPRVISDTAIAETDADFAACDKSNRPVEACDKAIQSKKFAGPALNALYRLRGDAYFSAGKYDLAITDFDQVIARDANDYLPYYNRGVAWKRKNETTKAVADFRKAMALNPPEDMRKTLLAELKALGNDDARTNPAPQPSENNDAPKKPEPAPPPSQKQIVVTPKVLTDADKIRADPDYKACTSGPSRIDGCKRAIASGKFDGIFLGVVYNNLGHAYTQIPDRDAALENFDKAVRLDPDNMTARANRGHMLYYKKEYDRALSDFEQAIARNPNEPFFHYLHGMIRWAKGEPDAASADCRKTIDLTPPDNVFRKKCEEAIREIGQGKTRAEPPNWGATAK</sequence>
<keyword evidence="5" id="KW-0812">Transmembrane</keyword>
<dbReference type="AlphaFoldDB" id="A0A2V3TTU4"/>
<feature type="repeat" description="TPR" evidence="3">
    <location>
        <begin position="158"/>
        <end position="191"/>
    </location>
</feature>
<dbReference type="Pfam" id="PF13181">
    <property type="entry name" value="TPR_8"/>
    <property type="match status" value="1"/>
</dbReference>
<evidence type="ECO:0000256" key="2">
    <source>
        <dbReference type="ARBA" id="ARBA00022803"/>
    </source>
</evidence>
<feature type="repeat" description="TPR" evidence="3">
    <location>
        <begin position="319"/>
        <end position="352"/>
    </location>
</feature>
<evidence type="ECO:0000256" key="5">
    <source>
        <dbReference type="SAM" id="Phobius"/>
    </source>
</evidence>
<evidence type="ECO:0000256" key="1">
    <source>
        <dbReference type="ARBA" id="ARBA00022737"/>
    </source>
</evidence>
<dbReference type="RefSeq" id="WP_068184975.1">
    <property type="nucleotide sequence ID" value="NZ_JAHBRY010000004.1"/>
</dbReference>
<dbReference type="PANTHER" id="PTHR44858:SF1">
    <property type="entry name" value="UDP-N-ACETYLGLUCOSAMINE--PEPTIDE N-ACETYLGLUCOSAMINYLTRANSFERASE SPINDLY-RELATED"/>
    <property type="match status" value="1"/>
</dbReference>
<keyword evidence="5" id="KW-1133">Transmembrane helix</keyword>
<dbReference type="Proteomes" id="UP000248021">
    <property type="component" value="Unassembled WGS sequence"/>
</dbReference>
<dbReference type="InterPro" id="IPR011990">
    <property type="entry name" value="TPR-like_helical_dom_sf"/>
</dbReference>
<feature type="repeat" description="TPR" evidence="3">
    <location>
        <begin position="124"/>
        <end position="157"/>
    </location>
</feature>
<dbReference type="EMBL" id="QJJK01000021">
    <property type="protein sequence ID" value="PXW51161.1"/>
    <property type="molecule type" value="Genomic_DNA"/>
</dbReference>
<feature type="repeat" description="TPR" evidence="3">
    <location>
        <begin position="285"/>
        <end position="318"/>
    </location>
</feature>
<proteinExistence type="predicted"/>
<dbReference type="SUPFAM" id="SSF48452">
    <property type="entry name" value="TPR-like"/>
    <property type="match status" value="1"/>
</dbReference>
<dbReference type="Gene3D" id="1.25.40.10">
    <property type="entry name" value="Tetratricopeptide repeat domain"/>
    <property type="match status" value="2"/>
</dbReference>
<evidence type="ECO:0000256" key="3">
    <source>
        <dbReference type="PROSITE-ProRule" id="PRU00339"/>
    </source>
</evidence>
<dbReference type="PROSITE" id="PS50293">
    <property type="entry name" value="TPR_REGION"/>
    <property type="match status" value="1"/>
</dbReference>
<keyword evidence="2 3" id="KW-0802">TPR repeat</keyword>
<dbReference type="InterPro" id="IPR050498">
    <property type="entry name" value="Ycf3"/>
</dbReference>
<dbReference type="Pfam" id="PF00515">
    <property type="entry name" value="TPR_1"/>
    <property type="match status" value="1"/>
</dbReference>
<dbReference type="SMART" id="SM00028">
    <property type="entry name" value="TPR"/>
    <property type="match status" value="5"/>
</dbReference>
<accession>A0A2V3TTU4</accession>
<comment type="caution">
    <text evidence="6">The sequence shown here is derived from an EMBL/GenBank/DDBJ whole genome shotgun (WGS) entry which is preliminary data.</text>
</comment>
<reference evidence="6 7" key="1">
    <citation type="submission" date="2018-05" db="EMBL/GenBank/DDBJ databases">
        <title>Genomic Encyclopedia of Type Strains, Phase IV (KMG-IV): sequencing the most valuable type-strain genomes for metagenomic binning, comparative biology and taxonomic classification.</title>
        <authorList>
            <person name="Goeker M."/>
        </authorList>
    </citation>
    <scope>NUCLEOTIDE SEQUENCE [LARGE SCALE GENOMIC DNA]</scope>
    <source>
        <strain evidence="6 7">DSM 6462</strain>
    </source>
</reference>
<feature type="region of interest" description="Disordered" evidence="4">
    <location>
        <begin position="207"/>
        <end position="236"/>
    </location>
</feature>
<gene>
    <name evidence="6" type="ORF">C7450_12152</name>
</gene>
<organism evidence="6 7">
    <name type="scientific">Chelatococcus asaccharovorans</name>
    <dbReference type="NCBI Taxonomy" id="28210"/>
    <lineage>
        <taxon>Bacteria</taxon>
        <taxon>Pseudomonadati</taxon>
        <taxon>Pseudomonadota</taxon>
        <taxon>Alphaproteobacteria</taxon>
        <taxon>Hyphomicrobiales</taxon>
        <taxon>Chelatococcaceae</taxon>
        <taxon>Chelatococcus</taxon>
    </lineage>
</organism>
<evidence type="ECO:0000313" key="6">
    <source>
        <dbReference type="EMBL" id="PXW51161.1"/>
    </source>
</evidence>
<feature type="transmembrane region" description="Helical" evidence="5">
    <location>
        <begin position="59"/>
        <end position="78"/>
    </location>
</feature>
<name>A0A2V3TTU4_9HYPH</name>
<keyword evidence="1" id="KW-0677">Repeat</keyword>